<dbReference type="GO" id="GO:0003755">
    <property type="term" value="F:peptidyl-prolyl cis-trans isomerase activity"/>
    <property type="evidence" value="ECO:0007669"/>
    <property type="project" value="UniProtKB-KW"/>
</dbReference>
<dbReference type="GO" id="GO:0005783">
    <property type="term" value="C:endoplasmic reticulum"/>
    <property type="evidence" value="ECO:0007669"/>
    <property type="project" value="TreeGrafter"/>
</dbReference>
<evidence type="ECO:0000256" key="1">
    <source>
        <dbReference type="ARBA" id="ARBA00022737"/>
    </source>
</evidence>
<comment type="catalytic activity">
    <reaction evidence="2">
        <text>[protein]-peptidylproline (omega=180) = [protein]-peptidylproline (omega=0)</text>
        <dbReference type="Rhea" id="RHEA:16237"/>
        <dbReference type="Rhea" id="RHEA-COMP:10747"/>
        <dbReference type="Rhea" id="RHEA-COMP:10748"/>
        <dbReference type="ChEBI" id="CHEBI:83833"/>
        <dbReference type="ChEBI" id="CHEBI:83834"/>
        <dbReference type="EC" id="5.2.1.8"/>
    </reaction>
</comment>
<dbReference type="AlphaFoldDB" id="A0A3B5MYF0"/>
<dbReference type="EC" id="5.2.1.8" evidence="2"/>
<keyword evidence="2" id="KW-0413">Isomerase</keyword>
<dbReference type="InterPro" id="IPR001179">
    <property type="entry name" value="PPIase_FKBP_dom"/>
</dbReference>
<dbReference type="InterPro" id="IPR046357">
    <property type="entry name" value="PPIase_dom_sf"/>
</dbReference>
<evidence type="ECO:0000313" key="5">
    <source>
        <dbReference type="Ensembl" id="ENSXCOP00000026957.1"/>
    </source>
</evidence>
<evidence type="ECO:0000256" key="2">
    <source>
        <dbReference type="PROSITE-ProRule" id="PRU00277"/>
    </source>
</evidence>
<feature type="signal peptide" evidence="3">
    <location>
        <begin position="1"/>
        <end position="15"/>
    </location>
</feature>
<name>A0A3B5MYF0_9TELE</name>
<keyword evidence="3" id="KW-0732">Signal</keyword>
<keyword evidence="2" id="KW-0697">Rotamase</keyword>
<dbReference type="Pfam" id="PF00254">
    <property type="entry name" value="FKBP_C"/>
    <property type="match status" value="1"/>
</dbReference>
<feature type="chain" id="PRO_5017486148" description="peptidylprolyl isomerase" evidence="3">
    <location>
        <begin position="16"/>
        <end position="130"/>
    </location>
</feature>
<dbReference type="PROSITE" id="PS50059">
    <property type="entry name" value="FKBP_PPIASE"/>
    <property type="match status" value="1"/>
</dbReference>
<evidence type="ECO:0000259" key="4">
    <source>
        <dbReference type="PROSITE" id="PS50059"/>
    </source>
</evidence>
<dbReference type="Proteomes" id="UP000261380">
    <property type="component" value="Unplaced"/>
</dbReference>
<dbReference type="Gene3D" id="3.10.50.40">
    <property type="match status" value="1"/>
</dbReference>
<accession>A0A3B5MYF0</accession>
<dbReference type="Ensembl" id="ENSXCOT00000027289.1">
    <property type="protein sequence ID" value="ENSXCOP00000026957.1"/>
    <property type="gene ID" value="ENSXCOG00000020134.1"/>
</dbReference>
<organism evidence="5 6">
    <name type="scientific">Xiphophorus couchianus</name>
    <name type="common">Monterrey platyfish</name>
    <dbReference type="NCBI Taxonomy" id="32473"/>
    <lineage>
        <taxon>Eukaryota</taxon>
        <taxon>Metazoa</taxon>
        <taxon>Chordata</taxon>
        <taxon>Craniata</taxon>
        <taxon>Vertebrata</taxon>
        <taxon>Euteleostomi</taxon>
        <taxon>Actinopterygii</taxon>
        <taxon>Neopterygii</taxon>
        <taxon>Teleostei</taxon>
        <taxon>Neoteleostei</taxon>
        <taxon>Acanthomorphata</taxon>
        <taxon>Ovalentaria</taxon>
        <taxon>Atherinomorphae</taxon>
        <taxon>Cyprinodontiformes</taxon>
        <taxon>Poeciliidae</taxon>
        <taxon>Poeciliinae</taxon>
        <taxon>Xiphophorus</taxon>
    </lineage>
</organism>
<keyword evidence="1" id="KW-0677">Repeat</keyword>
<evidence type="ECO:0000256" key="3">
    <source>
        <dbReference type="SAM" id="SignalP"/>
    </source>
</evidence>
<sequence>MTLLLLLKITMPVLSWMNHTEVTVTYKPEECDKQTKKGDFIKYHYNGTLLDGTPIDSTNFRNQDYGKTYNIVLGANQVVPGMENGLMDMCVGEKRRLLIPPHLAYGERGVSKCCKKSSKYSCTSQFNTIN</sequence>
<protein>
    <recommendedName>
        <fullName evidence="2">peptidylprolyl isomerase</fullName>
        <ecNumber evidence="2">5.2.1.8</ecNumber>
    </recommendedName>
</protein>
<evidence type="ECO:0000313" key="6">
    <source>
        <dbReference type="Proteomes" id="UP000261380"/>
    </source>
</evidence>
<dbReference type="InterPro" id="IPR051989">
    <property type="entry name" value="FKBP-like_isomerase"/>
</dbReference>
<dbReference type="PANTHER" id="PTHR46046:SF2">
    <property type="entry name" value="PEPTIDYL-PROLYL CIS-TRANS ISOMERASE FKBP9"/>
    <property type="match status" value="1"/>
</dbReference>
<feature type="domain" description="PPIase FKBP-type" evidence="4">
    <location>
        <begin position="38"/>
        <end position="109"/>
    </location>
</feature>
<proteinExistence type="predicted"/>
<reference evidence="5" key="1">
    <citation type="submission" date="2025-08" db="UniProtKB">
        <authorList>
            <consortium name="Ensembl"/>
        </authorList>
    </citation>
    <scope>IDENTIFICATION</scope>
</reference>
<dbReference type="SUPFAM" id="SSF54534">
    <property type="entry name" value="FKBP-like"/>
    <property type="match status" value="1"/>
</dbReference>
<keyword evidence="6" id="KW-1185">Reference proteome</keyword>
<dbReference type="STRING" id="32473.ENSXCOP00000026957"/>
<dbReference type="PANTHER" id="PTHR46046">
    <property type="entry name" value="PEPTIDYLPROLYL ISOMERASE"/>
    <property type="match status" value="1"/>
</dbReference>
<dbReference type="GeneTree" id="ENSGT00940000156331"/>
<reference evidence="5" key="2">
    <citation type="submission" date="2025-09" db="UniProtKB">
        <authorList>
            <consortium name="Ensembl"/>
        </authorList>
    </citation>
    <scope>IDENTIFICATION</scope>
</reference>